<sequence length="112" mass="12901">MWFNTTGARSRYRPSRVSSSWSSSSFFWLVIGGEKVPALVQCHVYCSDGERALCRRLRKKILLKFIAREIFTLAYGYWERWCFVGGDGPQITTGQLYETISVRIFVEDVGFG</sequence>
<accession>A0A834HPX0</accession>
<evidence type="ECO:0000313" key="2">
    <source>
        <dbReference type="Proteomes" id="UP000625711"/>
    </source>
</evidence>
<dbReference type="Proteomes" id="UP000625711">
    <property type="component" value="Unassembled WGS sequence"/>
</dbReference>
<keyword evidence="2" id="KW-1185">Reference proteome</keyword>
<protein>
    <submittedName>
        <fullName evidence="1">Uncharacterized protein</fullName>
    </submittedName>
</protein>
<comment type="caution">
    <text evidence="1">The sequence shown here is derived from an EMBL/GenBank/DDBJ whole genome shotgun (WGS) entry which is preliminary data.</text>
</comment>
<name>A0A834HPX0_RHYFE</name>
<gene>
    <name evidence="1" type="ORF">GWI33_021271</name>
</gene>
<organism evidence="1 2">
    <name type="scientific">Rhynchophorus ferrugineus</name>
    <name type="common">Red palm weevil</name>
    <name type="synonym">Curculio ferrugineus</name>
    <dbReference type="NCBI Taxonomy" id="354439"/>
    <lineage>
        <taxon>Eukaryota</taxon>
        <taxon>Metazoa</taxon>
        <taxon>Ecdysozoa</taxon>
        <taxon>Arthropoda</taxon>
        <taxon>Hexapoda</taxon>
        <taxon>Insecta</taxon>
        <taxon>Pterygota</taxon>
        <taxon>Neoptera</taxon>
        <taxon>Endopterygota</taxon>
        <taxon>Coleoptera</taxon>
        <taxon>Polyphaga</taxon>
        <taxon>Cucujiformia</taxon>
        <taxon>Curculionidae</taxon>
        <taxon>Dryophthorinae</taxon>
        <taxon>Rhynchophorus</taxon>
    </lineage>
</organism>
<proteinExistence type="predicted"/>
<dbReference type="EMBL" id="JAACXV010014634">
    <property type="protein sequence ID" value="KAF7265278.1"/>
    <property type="molecule type" value="Genomic_DNA"/>
</dbReference>
<evidence type="ECO:0000313" key="1">
    <source>
        <dbReference type="EMBL" id="KAF7265278.1"/>
    </source>
</evidence>
<dbReference type="AlphaFoldDB" id="A0A834HPX0"/>
<reference evidence="1" key="1">
    <citation type="submission" date="2020-08" db="EMBL/GenBank/DDBJ databases">
        <title>Genome sequencing and assembly of the red palm weevil Rhynchophorus ferrugineus.</title>
        <authorList>
            <person name="Dias G.B."/>
            <person name="Bergman C.M."/>
            <person name="Manee M."/>
        </authorList>
    </citation>
    <scope>NUCLEOTIDE SEQUENCE</scope>
    <source>
        <strain evidence="1">AA-2017</strain>
        <tissue evidence="1">Whole larva</tissue>
    </source>
</reference>